<dbReference type="InterPro" id="IPR036691">
    <property type="entry name" value="Endo/exonu/phosph_ase_sf"/>
</dbReference>
<feature type="domain" description="Reverse transcriptase" evidence="3">
    <location>
        <begin position="1293"/>
        <end position="1570"/>
    </location>
</feature>
<evidence type="ECO:0000256" key="2">
    <source>
        <dbReference type="SAM" id="MobiDB-lite"/>
    </source>
</evidence>
<accession>A0ABP1MXQ7</accession>
<feature type="region of interest" description="Disordered" evidence="2">
    <location>
        <begin position="1164"/>
        <end position="1189"/>
    </location>
</feature>
<sequence>MEGDTSDAERAVVVQKYNKKGKHVRKRRLPSETETDIERPQKRNEKDSQEEKRTVTEGKHVIDDSEQETETDNIHTGTIYRIKRKAETIQRKIVDHLTNSDNGVNQGTSRYLLNKVGNLQSLLQESLLMNSRLEGKLEALKSENRKQRKDFVAAERNVTTATQPQRMTYAERLGIKSRTADLSNLKQDPPKVVLIRPTDTEKYANSEETKRAVIKLISPKEENLQVKNVRRVQGNAVIVETAKSSNVQTLIKNEKLKTAGLLVDVPTKKSPRVIIYGAPRIEDDKEVLQAIFEQNFNEQERKKYSQQTKIAFKTGNKNNKNSCNIVVETSKDVRELLIKKERLYIMWQCCKVQDYIVATRCYKCQGHGHTTKYCRSEVDICGHCAMAGHTFKNCPSKNKPATCVNCKKAGKAHNHNVTDKDCPSHIAAINQVLSRTDYGNYFQHSDNIEPYLQQLDIILTVLKGKNIVICLDANAKSPIWHSRTSDERGEKLELLIAQRNLFILNAPTDVYTFNSFQGQTNIDVTLISSSYYKSATNWKVHDATTTSDHNLITFQINANILNKTGPQTLARYNLKRANWEKFQQTIEQERIKQPTESSSANPNTRAIDITKMIQSACNTAIPKKKQFTKSVPWWNATLTKLKAQTRKARRTFQQTTLEPRRSQEKKNYTSIRNKYITAIRTAKTESWKNFVNIEGNANPWSYVYKLNTNKIPVETVPENIKYNNTHALSWEESTTALLNELLPSDDTSEENNWHQAIRTYIQKPPDTENAALFTQEEVQNTIRNLKNKKAPGHDLIDNEIIKIAWTQIGNEITNLMNLCLLKETFPQIWKRGVIRILIKNKNKDKTNPRSYRPICLLPTLSKVLEKLISYRITNLTNQHSETSNRQFGFKKGRSTEDAIVEMRKITEENTHKYAIGLLFDIEGAFDNVWWPSILHNLKKRNCPRNLYLLIKSYLTERSVEVTNANATVMKEATKGCPQGENEAVSYLCGYPDCGRSFPSIRGRGVHEQRAHKNWYDERQVENIYHKKAPWSAEELALLARQEAKLTIDGARFMNQALMPYFPNRSLESIKGQRKYQRHKDKVLELLDQMREDIKLPEQPAEEKQDPNLKSLVGDLFSNLRPIDRNTGYFADLLDRICTNVRAWSTDQIFEELTAYLLLAFPPTASQKRKPPRGQKNSLTKRQARRADYARTQRAWVRNPCNCLRDILKSKTGESPPPKENMALYWRTLMTEGANESPGASPKRSEVSNLWVPIVPQEIKVSFPEINTCPGPDGITARQLKAVPLEILTRIFNLFMISGKMPEHLLKAKTTLIPKKDDARMPEDYRPITVPSIITRAYHKVLAKRLTDSIELDPRQKAFLPKDGCAENTFKLDLILRYHRQNFKPMYMMSMDIAKAFDSVSHATIRDTLVVMGVPSPMISYIMYTYQKGSTSLKCGNWESETFRPTRGVRQGDPLSPMIFNMVIDRLLRLLPPEIGLDIGGTHYTALAFADDMIFVASTPNGLQQAINIAAQFLTQCGLQINATKSFTVSIRNVPHVKKSIVDGKTKFICLNRQLPALQRENEWKYLGIPFSPEGRTSVQPDIQLEEALNKLTKAPLKPQQRLFGLRVMVLPSLYHLLTLGNTTLSRLKKIDAKIRAAVRKWLCLPHDTPNAYIHTNAKDGGLSIPSMRWLMPLHRRVRLQRIEKCSPRTSQYLTQEIQKATRRLTENGSVIETADQLNARWARLLYASNDGRALNESKKIQNQHQWTTEGTRLLSGKDFINMIKLRINAMPTKSRTSRGRGANRSCRAGCQAVETLNHVLQQCHRTHRARIERHNAIVSYVKRSLAKKYDTVEEEPRFQTTEGVRKPDLIAIKGAKALLIDAQVVGENTDLCSAHKLKTEKYKPLQAAIKNKYAVTSVTFTSVTLSYRGVWSASSYRNLKEEGILTRSDTKILSTRVLLGGLSGFWRFNRTTTPSAGSTTCRRGIG</sequence>
<dbReference type="SUPFAM" id="SSF56219">
    <property type="entry name" value="DNase I-like"/>
    <property type="match status" value="1"/>
</dbReference>
<dbReference type="InterPro" id="IPR013087">
    <property type="entry name" value="Znf_C2H2_type"/>
</dbReference>
<reference evidence="4 5" key="1">
    <citation type="submission" date="2024-08" db="EMBL/GenBank/DDBJ databases">
        <authorList>
            <person name="Will J Nash"/>
            <person name="Angela Man"/>
            <person name="Seanna McTaggart"/>
            <person name="Kendall Baker"/>
            <person name="Tom Barker"/>
            <person name="Leah Catchpole"/>
            <person name="Alex Durrant"/>
            <person name="Karim Gharbi"/>
            <person name="Naomi Irish"/>
            <person name="Gemy Kaithakottil"/>
            <person name="Debby Ku"/>
            <person name="Aaliyah Providence"/>
            <person name="Felix Shaw"/>
            <person name="David Swarbreck"/>
            <person name="Chris Watkins"/>
            <person name="Ann M. McCartney"/>
            <person name="Giulio Formenti"/>
            <person name="Alice Mouton"/>
            <person name="Noel Vella"/>
            <person name="Bjorn M von Reumont"/>
            <person name="Adriana Vella"/>
            <person name="Wilfried Haerty"/>
        </authorList>
    </citation>
    <scope>NUCLEOTIDE SEQUENCE [LARGE SCALE GENOMIC DNA]</scope>
</reference>
<name>A0ABP1MXQ7_XYLVO</name>
<dbReference type="InterPro" id="IPR043502">
    <property type="entry name" value="DNA/RNA_pol_sf"/>
</dbReference>
<evidence type="ECO:0000313" key="5">
    <source>
        <dbReference type="Proteomes" id="UP001642520"/>
    </source>
</evidence>
<proteinExistence type="predicted"/>
<dbReference type="Pfam" id="PF14529">
    <property type="entry name" value="Exo_endo_phos_2"/>
    <property type="match status" value="1"/>
</dbReference>
<dbReference type="Gene3D" id="3.60.10.10">
    <property type="entry name" value="Endonuclease/exonuclease/phosphatase"/>
    <property type="match status" value="1"/>
</dbReference>
<feature type="region of interest" description="Disordered" evidence="2">
    <location>
        <begin position="1"/>
        <end position="72"/>
    </location>
</feature>
<evidence type="ECO:0000256" key="1">
    <source>
        <dbReference type="SAM" id="Coils"/>
    </source>
</evidence>
<dbReference type="Pfam" id="PF00078">
    <property type="entry name" value="RVT_1"/>
    <property type="match status" value="2"/>
</dbReference>
<dbReference type="PROSITE" id="PS50878">
    <property type="entry name" value="RT_POL"/>
    <property type="match status" value="1"/>
</dbReference>
<dbReference type="SUPFAM" id="SSF57756">
    <property type="entry name" value="Retrovirus zinc finger-like domains"/>
    <property type="match status" value="1"/>
</dbReference>
<keyword evidence="1" id="KW-0175">Coiled coil</keyword>
<feature type="coiled-coil region" evidence="1">
    <location>
        <begin position="123"/>
        <end position="157"/>
    </location>
</feature>
<dbReference type="PANTHER" id="PTHR19446">
    <property type="entry name" value="REVERSE TRANSCRIPTASES"/>
    <property type="match status" value="1"/>
</dbReference>
<dbReference type="PROSITE" id="PS00028">
    <property type="entry name" value="ZINC_FINGER_C2H2_1"/>
    <property type="match status" value="1"/>
</dbReference>
<dbReference type="CDD" id="cd01650">
    <property type="entry name" value="RT_nLTR_like"/>
    <property type="match status" value="2"/>
</dbReference>
<dbReference type="EMBL" id="CAXAJV020000895">
    <property type="protein sequence ID" value="CAL7932927.1"/>
    <property type="molecule type" value="Genomic_DNA"/>
</dbReference>
<organism evidence="4 5">
    <name type="scientific">Xylocopa violacea</name>
    <name type="common">Violet carpenter bee</name>
    <name type="synonym">Apis violacea</name>
    <dbReference type="NCBI Taxonomy" id="135666"/>
    <lineage>
        <taxon>Eukaryota</taxon>
        <taxon>Metazoa</taxon>
        <taxon>Ecdysozoa</taxon>
        <taxon>Arthropoda</taxon>
        <taxon>Hexapoda</taxon>
        <taxon>Insecta</taxon>
        <taxon>Pterygota</taxon>
        <taxon>Neoptera</taxon>
        <taxon>Endopterygota</taxon>
        <taxon>Hymenoptera</taxon>
        <taxon>Apocrita</taxon>
        <taxon>Aculeata</taxon>
        <taxon>Apoidea</taxon>
        <taxon>Anthophila</taxon>
        <taxon>Apidae</taxon>
        <taxon>Xylocopa</taxon>
        <taxon>Xylocopa</taxon>
    </lineage>
</organism>
<feature type="compositionally biased region" description="Basic residues" evidence="2">
    <location>
        <begin position="17"/>
        <end position="28"/>
    </location>
</feature>
<feature type="compositionally biased region" description="Basic and acidic residues" evidence="2">
    <location>
        <begin position="36"/>
        <end position="63"/>
    </location>
</feature>
<gene>
    <name evidence="4" type="ORF">XYLVIOL_LOCUS169</name>
</gene>
<comment type="caution">
    <text evidence="4">The sequence shown here is derived from an EMBL/GenBank/DDBJ whole genome shotgun (WGS) entry which is preliminary data.</text>
</comment>
<dbReference type="InterPro" id="IPR036875">
    <property type="entry name" value="Znf_CCHC_sf"/>
</dbReference>
<dbReference type="InterPro" id="IPR000477">
    <property type="entry name" value="RT_dom"/>
</dbReference>
<keyword evidence="5" id="KW-1185">Reference proteome</keyword>
<dbReference type="InterPro" id="IPR005135">
    <property type="entry name" value="Endo/exonuclease/phosphatase"/>
</dbReference>
<dbReference type="Proteomes" id="UP001642520">
    <property type="component" value="Unassembled WGS sequence"/>
</dbReference>
<evidence type="ECO:0000259" key="3">
    <source>
        <dbReference type="PROSITE" id="PS50878"/>
    </source>
</evidence>
<protein>
    <recommendedName>
        <fullName evidence="3">Reverse transcriptase domain-containing protein</fullName>
    </recommendedName>
</protein>
<dbReference type="SUPFAM" id="SSF56672">
    <property type="entry name" value="DNA/RNA polymerases"/>
    <property type="match status" value="2"/>
</dbReference>
<evidence type="ECO:0000313" key="4">
    <source>
        <dbReference type="EMBL" id="CAL7932927.1"/>
    </source>
</evidence>